<feature type="coiled-coil region" evidence="1">
    <location>
        <begin position="222"/>
        <end position="263"/>
    </location>
</feature>
<proteinExistence type="predicted"/>
<keyword evidence="3" id="KW-1185">Reference proteome</keyword>
<dbReference type="OrthoDB" id="294251at2759"/>
<evidence type="ECO:0000256" key="1">
    <source>
        <dbReference type="SAM" id="Coils"/>
    </source>
</evidence>
<reference evidence="2 3" key="1">
    <citation type="submission" date="2018-11" db="EMBL/GenBank/DDBJ databases">
        <authorList>
            <consortium name="Pathogen Informatics"/>
        </authorList>
    </citation>
    <scope>NUCLEOTIDE SEQUENCE [LARGE SCALE GENOMIC DNA]</scope>
</reference>
<gene>
    <name evidence="2" type="ORF">GPUH_LOCUS20961</name>
</gene>
<evidence type="ECO:0000313" key="2">
    <source>
        <dbReference type="EMBL" id="VDN37202.1"/>
    </source>
</evidence>
<evidence type="ECO:0000313" key="3">
    <source>
        <dbReference type="Proteomes" id="UP000271098"/>
    </source>
</evidence>
<name>A0A3P7QZ91_9BILA</name>
<dbReference type="AlphaFoldDB" id="A0A3P7QZ91"/>
<sequence length="294" mass="33291">METADNRTRLQWLQQLQSNRRRHYEKENVDDLLKVKVDSADEVVVVAGPPDQKSLEDEILDATQSTFYLDSDGELNARSLEMPAAVSPNTDILKNAEEIIGKIAEETQAAKARVLEHHPAKKVIDKAKASLRLHSSNSPGPPRCEQCEVLLGVVNTLKDRCYELTDEVGANQDLVAMLRQNLLKSNRQVELLTRMEELKNPQERISLILEKESELTACQLNAASYSREIQFLMEQNKQYEEKIEEMNIEIEAFRESVRSKEELIMKFCGEQEGNATLGRPVALLEDGMLGHICS</sequence>
<organism evidence="2 3">
    <name type="scientific">Gongylonema pulchrum</name>
    <dbReference type="NCBI Taxonomy" id="637853"/>
    <lineage>
        <taxon>Eukaryota</taxon>
        <taxon>Metazoa</taxon>
        <taxon>Ecdysozoa</taxon>
        <taxon>Nematoda</taxon>
        <taxon>Chromadorea</taxon>
        <taxon>Rhabditida</taxon>
        <taxon>Spirurina</taxon>
        <taxon>Spiruromorpha</taxon>
        <taxon>Spiruroidea</taxon>
        <taxon>Gongylonematidae</taxon>
        <taxon>Gongylonema</taxon>
    </lineage>
</organism>
<dbReference type="EMBL" id="UYRT01091548">
    <property type="protein sequence ID" value="VDN37202.1"/>
    <property type="molecule type" value="Genomic_DNA"/>
</dbReference>
<keyword evidence="1" id="KW-0175">Coiled coil</keyword>
<dbReference type="Proteomes" id="UP000271098">
    <property type="component" value="Unassembled WGS sequence"/>
</dbReference>
<accession>A0A3P7QZ91</accession>
<protein>
    <submittedName>
        <fullName evidence="2">Uncharacterized protein</fullName>
    </submittedName>
</protein>